<protein>
    <recommendedName>
        <fullName evidence="4">Outer membrane lipoprotein</fullName>
    </recommendedName>
</protein>
<reference evidence="2 3" key="1">
    <citation type="submission" date="2019-09" db="EMBL/GenBank/DDBJ databases">
        <title>Isolation of a novel species in the genus Cupriavidus from patients with sepsis using whole genome sequencing.</title>
        <authorList>
            <person name="Kweon O.J."/>
            <person name="Lee M.-K."/>
        </authorList>
    </citation>
    <scope>NUCLEOTIDE SEQUENCE [LARGE SCALE GENOMIC DNA]</scope>
    <source>
        <strain evidence="2 3">MKL-01</strain>
    </source>
</reference>
<keyword evidence="3" id="KW-1185">Reference proteome</keyword>
<evidence type="ECO:0008006" key="4">
    <source>
        <dbReference type="Google" id="ProtNLM"/>
    </source>
</evidence>
<dbReference type="AlphaFoldDB" id="A0A5M8AAZ3"/>
<accession>A0A5M8AAZ3</accession>
<dbReference type="Proteomes" id="UP000324324">
    <property type="component" value="Unassembled WGS sequence"/>
</dbReference>
<evidence type="ECO:0000256" key="1">
    <source>
        <dbReference type="SAM" id="MobiDB-lite"/>
    </source>
</evidence>
<dbReference type="EMBL" id="VWRN01000053">
    <property type="protein sequence ID" value="KAA6119286.1"/>
    <property type="molecule type" value="Genomic_DNA"/>
</dbReference>
<feature type="region of interest" description="Disordered" evidence="1">
    <location>
        <begin position="19"/>
        <end position="41"/>
    </location>
</feature>
<name>A0A5M8AAZ3_9BURK</name>
<comment type="caution">
    <text evidence="2">The sequence shown here is derived from an EMBL/GenBank/DDBJ whole genome shotgun (WGS) entry which is preliminary data.</text>
</comment>
<evidence type="ECO:0000313" key="2">
    <source>
        <dbReference type="EMBL" id="KAA6119286.1"/>
    </source>
</evidence>
<organism evidence="2 3">
    <name type="scientific">Cupriavidus cauae</name>
    <dbReference type="NCBI Taxonomy" id="2608999"/>
    <lineage>
        <taxon>Bacteria</taxon>
        <taxon>Pseudomonadati</taxon>
        <taxon>Pseudomonadota</taxon>
        <taxon>Betaproteobacteria</taxon>
        <taxon>Burkholderiales</taxon>
        <taxon>Burkholderiaceae</taxon>
        <taxon>Cupriavidus</taxon>
    </lineage>
</organism>
<sequence length="161" mass="17858">MLAGLLALPGCTPVQELAKRAPSLPPAAPERQVTPAPPPPIPSRVIELAGYCSRTEDDGFREEARVRVAANEVQALNWKLWVPRRRGSCAFDLSEFRQVQKAPHIELVARDDSGCKLMVWQDPRRVTLAHANCQKRCTPGIYEEAWPVMFDPASGMCAQVK</sequence>
<proteinExistence type="predicted"/>
<gene>
    <name evidence="2" type="ORF">F1599_19050</name>
</gene>
<evidence type="ECO:0000313" key="3">
    <source>
        <dbReference type="Proteomes" id="UP000324324"/>
    </source>
</evidence>